<accession>A0A8J8NCA1</accession>
<dbReference type="EMBL" id="RRYP01022400">
    <property type="protein sequence ID" value="TNV72427.1"/>
    <property type="molecule type" value="Genomic_DNA"/>
</dbReference>
<evidence type="ECO:0000313" key="3">
    <source>
        <dbReference type="Proteomes" id="UP000785679"/>
    </source>
</evidence>
<organism evidence="2 3">
    <name type="scientific">Halteria grandinella</name>
    <dbReference type="NCBI Taxonomy" id="5974"/>
    <lineage>
        <taxon>Eukaryota</taxon>
        <taxon>Sar</taxon>
        <taxon>Alveolata</taxon>
        <taxon>Ciliophora</taxon>
        <taxon>Intramacronucleata</taxon>
        <taxon>Spirotrichea</taxon>
        <taxon>Stichotrichia</taxon>
        <taxon>Sporadotrichida</taxon>
        <taxon>Halteriidae</taxon>
        <taxon>Halteria</taxon>
    </lineage>
</organism>
<evidence type="ECO:0000313" key="2">
    <source>
        <dbReference type="EMBL" id="TNV72427.1"/>
    </source>
</evidence>
<dbReference type="Pfam" id="PF02493">
    <property type="entry name" value="MORN"/>
    <property type="match status" value="5"/>
</dbReference>
<gene>
    <name evidence="2" type="ORF">FGO68_gene12241</name>
</gene>
<reference evidence="2" key="1">
    <citation type="submission" date="2019-06" db="EMBL/GenBank/DDBJ databases">
        <authorList>
            <person name="Zheng W."/>
        </authorList>
    </citation>
    <scope>NUCLEOTIDE SEQUENCE</scope>
    <source>
        <strain evidence="2">QDHG01</strain>
    </source>
</reference>
<keyword evidence="1" id="KW-0677">Repeat</keyword>
<dbReference type="OrthoDB" id="203073at2759"/>
<dbReference type="PANTHER" id="PTHR23084:SF263">
    <property type="entry name" value="MORN REPEAT-CONTAINING PROTEIN 1"/>
    <property type="match status" value="1"/>
</dbReference>
<protein>
    <recommendedName>
        <fullName evidence="4">MORN repeat protein</fullName>
    </recommendedName>
</protein>
<dbReference type="AlphaFoldDB" id="A0A8J8NCA1"/>
<keyword evidence="3" id="KW-1185">Reference proteome</keyword>
<dbReference type="SUPFAM" id="SSF82185">
    <property type="entry name" value="Histone H3 K4-specific methyltransferase SET7/9 N-terminal domain"/>
    <property type="match status" value="2"/>
</dbReference>
<dbReference type="InterPro" id="IPR003409">
    <property type="entry name" value="MORN"/>
</dbReference>
<comment type="caution">
    <text evidence="2">The sequence shown here is derived from an EMBL/GenBank/DDBJ whole genome shotgun (WGS) entry which is preliminary data.</text>
</comment>
<sequence>MPEFTIKIEDELLTQLRGKYGELNFNEHFDRIEELLNLSKEREWEKYTEGDYTYEGEVLKGTSIPYGRGMFYLQSYGIIYQGWFFMGAKHGYGKEIRTVTGGYIYEGEYSQNEFEGQGTTIWDETGWNHTGAYSGGDKNGYGFLQQDFFTYKGNYLNDLKHGFGEQRYGGNLLYKGMHYQDIMHGWGQADEGVYQYEGEFQMAAKHGFGRKWSGNLNYIYCGRFKDDLKHGRGLLKSDGVYKFVMMYKDKAIIKLPIYNFESYMTRAVRRTLFNNAYYWRLMRFILTQCLNKQDKVV</sequence>
<dbReference type="SMART" id="SM00698">
    <property type="entry name" value="MORN"/>
    <property type="match status" value="5"/>
</dbReference>
<name>A0A8J8NCA1_HALGN</name>
<evidence type="ECO:0008006" key="4">
    <source>
        <dbReference type="Google" id="ProtNLM"/>
    </source>
</evidence>
<proteinExistence type="predicted"/>
<dbReference type="Proteomes" id="UP000785679">
    <property type="component" value="Unassembled WGS sequence"/>
</dbReference>
<dbReference type="PANTHER" id="PTHR23084">
    <property type="entry name" value="PHOSPHATIDYLINOSITOL-4-PHOSPHATE 5-KINASE RELATED"/>
    <property type="match status" value="1"/>
</dbReference>
<evidence type="ECO:0000256" key="1">
    <source>
        <dbReference type="ARBA" id="ARBA00022737"/>
    </source>
</evidence>